<feature type="domain" description="CusB-like beta-barrel" evidence="4">
    <location>
        <begin position="264"/>
        <end position="335"/>
    </location>
</feature>
<evidence type="ECO:0000313" key="7">
    <source>
        <dbReference type="Proteomes" id="UP000253034"/>
    </source>
</evidence>
<dbReference type="Gene3D" id="2.40.30.170">
    <property type="match status" value="1"/>
</dbReference>
<reference evidence="6 7" key="1">
    <citation type="submission" date="2018-07" db="EMBL/GenBank/DDBJ databases">
        <title>Genomic Encyclopedia of Type Strains, Phase IV (KMG-IV): sequencing the most valuable type-strain genomes for metagenomic binning, comparative biology and taxonomic classification.</title>
        <authorList>
            <person name="Goeker M."/>
        </authorList>
    </citation>
    <scope>NUCLEOTIDE SEQUENCE [LARGE SCALE GENOMIC DNA]</scope>
    <source>
        <strain evidence="6 7">DSM 27016</strain>
    </source>
</reference>
<dbReference type="Gene3D" id="1.10.287.470">
    <property type="entry name" value="Helix hairpin bin"/>
    <property type="match status" value="2"/>
</dbReference>
<dbReference type="PANTHER" id="PTHR30469:SF15">
    <property type="entry name" value="HLYD FAMILY OF SECRETION PROTEINS"/>
    <property type="match status" value="1"/>
</dbReference>
<dbReference type="NCBIfam" id="TIGR01730">
    <property type="entry name" value="RND_mfp"/>
    <property type="match status" value="1"/>
</dbReference>
<dbReference type="PROSITE" id="PS51257">
    <property type="entry name" value="PROKAR_LIPOPROTEIN"/>
    <property type="match status" value="1"/>
</dbReference>
<feature type="chain" id="PRO_5039640668" evidence="2">
    <location>
        <begin position="24"/>
        <end position="411"/>
    </location>
</feature>
<keyword evidence="7" id="KW-1185">Reference proteome</keyword>
<feature type="domain" description="Multidrug resistance protein MdtA-like barrel-sandwich hybrid" evidence="3">
    <location>
        <begin position="66"/>
        <end position="256"/>
    </location>
</feature>
<dbReference type="Pfam" id="PF25954">
    <property type="entry name" value="Beta-barrel_RND_2"/>
    <property type="match status" value="1"/>
</dbReference>
<keyword evidence="2" id="KW-0732">Signal</keyword>
<evidence type="ECO:0000259" key="4">
    <source>
        <dbReference type="Pfam" id="PF25954"/>
    </source>
</evidence>
<sequence length="411" mass="43491">MNFFKKNKLLCIAISVISLTSMTGCGQQAPSSAPVVKNVSALQVSAGSIATSVDYAGKLKPLKEIPVASKLPGTVESVNYDVGMEVREGDILFTIDPKEVQAQYDQSKAAVNSAETNLTLTSESTIAQQILQAEKALAQAQIQYDDAAELYGKMAELYGSNSASRQDMDKSKSAMDAALIQLNTAKNFLELLNNKVGPQSAAVASAQLEQSKAAQKQSSIRLDNTSVASPISGRVSARSIDAGQLLSAGIPVFTIIDSSAYLAEVNVSNAIVSRILAGQKVSVKAGGASESVYGGVVDTISPSADPQTHTYTVKVKIQNTSPDLIPGMLVKVNFTVDSRNNIIIVPNEAVVSENGVQYVYVVKDNKIVKRLVSTGISDEKSWEITDGIKAGEYVVTEGQSFLNEGDSVNIS</sequence>
<comment type="caution">
    <text evidence="6">The sequence shown here is derived from an EMBL/GenBank/DDBJ whole genome shotgun (WGS) entry which is preliminary data.</text>
</comment>
<dbReference type="Pfam" id="PF25989">
    <property type="entry name" value="YknX_C"/>
    <property type="match status" value="1"/>
</dbReference>
<dbReference type="InterPro" id="IPR058792">
    <property type="entry name" value="Beta-barrel_RND_2"/>
</dbReference>
<dbReference type="GO" id="GO:0015562">
    <property type="term" value="F:efflux transmembrane transporter activity"/>
    <property type="evidence" value="ECO:0007669"/>
    <property type="project" value="TreeGrafter"/>
</dbReference>
<accession>A0A369AIC8</accession>
<feature type="signal peptide" evidence="2">
    <location>
        <begin position="1"/>
        <end position="23"/>
    </location>
</feature>
<dbReference type="Gene3D" id="2.40.50.100">
    <property type="match status" value="2"/>
</dbReference>
<dbReference type="SUPFAM" id="SSF111369">
    <property type="entry name" value="HlyD-like secretion proteins"/>
    <property type="match status" value="2"/>
</dbReference>
<proteinExistence type="inferred from homology"/>
<dbReference type="AlphaFoldDB" id="A0A369AIC8"/>
<evidence type="ECO:0000313" key="6">
    <source>
        <dbReference type="EMBL" id="RCX08088.1"/>
    </source>
</evidence>
<gene>
    <name evidence="6" type="ORF">DFR58_14613</name>
</gene>
<evidence type="ECO:0000256" key="2">
    <source>
        <dbReference type="SAM" id="SignalP"/>
    </source>
</evidence>
<evidence type="ECO:0000259" key="3">
    <source>
        <dbReference type="Pfam" id="PF25917"/>
    </source>
</evidence>
<feature type="domain" description="YknX-like C-terminal permuted SH3-like" evidence="5">
    <location>
        <begin position="345"/>
        <end position="409"/>
    </location>
</feature>
<dbReference type="InterPro" id="IPR006143">
    <property type="entry name" value="RND_pump_MFP"/>
</dbReference>
<name>A0A369AIC8_9FIRM</name>
<protein>
    <submittedName>
        <fullName evidence="6">RND family efflux transporter MFP subunit</fullName>
    </submittedName>
</protein>
<dbReference type="PANTHER" id="PTHR30469">
    <property type="entry name" value="MULTIDRUG RESISTANCE PROTEIN MDTA"/>
    <property type="match status" value="1"/>
</dbReference>
<dbReference type="Proteomes" id="UP000253034">
    <property type="component" value="Unassembled WGS sequence"/>
</dbReference>
<dbReference type="Pfam" id="PF25917">
    <property type="entry name" value="BSH_RND"/>
    <property type="match status" value="1"/>
</dbReference>
<dbReference type="InterPro" id="IPR058625">
    <property type="entry name" value="MdtA-like_BSH"/>
</dbReference>
<dbReference type="InterPro" id="IPR058637">
    <property type="entry name" value="YknX-like_C"/>
</dbReference>
<dbReference type="Gene3D" id="2.40.420.20">
    <property type="match status" value="1"/>
</dbReference>
<dbReference type="GO" id="GO:1990281">
    <property type="term" value="C:efflux pump complex"/>
    <property type="evidence" value="ECO:0007669"/>
    <property type="project" value="TreeGrafter"/>
</dbReference>
<evidence type="ECO:0000256" key="1">
    <source>
        <dbReference type="ARBA" id="ARBA00009477"/>
    </source>
</evidence>
<dbReference type="EMBL" id="QPJT01000046">
    <property type="protein sequence ID" value="RCX08088.1"/>
    <property type="molecule type" value="Genomic_DNA"/>
</dbReference>
<comment type="similarity">
    <text evidence="1">Belongs to the membrane fusion protein (MFP) (TC 8.A.1) family.</text>
</comment>
<dbReference type="RefSeq" id="WP_170138269.1">
    <property type="nucleotide sequence ID" value="NZ_QPJT01000046.1"/>
</dbReference>
<organism evidence="6 7">
    <name type="scientific">Anaerobacterium chartisolvens</name>
    <dbReference type="NCBI Taxonomy" id="1297424"/>
    <lineage>
        <taxon>Bacteria</taxon>
        <taxon>Bacillati</taxon>
        <taxon>Bacillota</taxon>
        <taxon>Clostridia</taxon>
        <taxon>Eubacteriales</taxon>
        <taxon>Oscillospiraceae</taxon>
        <taxon>Anaerobacterium</taxon>
    </lineage>
</organism>
<evidence type="ECO:0000259" key="5">
    <source>
        <dbReference type="Pfam" id="PF25989"/>
    </source>
</evidence>